<dbReference type="Proteomes" id="UP000568664">
    <property type="component" value="Unassembled WGS sequence"/>
</dbReference>
<keyword evidence="6" id="KW-1185">Reference proteome</keyword>
<feature type="domain" description="OmpR/PhoB-type" evidence="4">
    <location>
        <begin position="17"/>
        <end position="116"/>
    </location>
</feature>
<evidence type="ECO:0000313" key="6">
    <source>
        <dbReference type="Proteomes" id="UP000568664"/>
    </source>
</evidence>
<accession>A0A7Y0LC60</accession>
<keyword evidence="3" id="KW-0812">Transmembrane</keyword>
<evidence type="ECO:0000259" key="4">
    <source>
        <dbReference type="PROSITE" id="PS51755"/>
    </source>
</evidence>
<organism evidence="5 6">
    <name type="scientific">Thalassotalea algicola</name>
    <dbReference type="NCBI Taxonomy" id="2716224"/>
    <lineage>
        <taxon>Bacteria</taxon>
        <taxon>Pseudomonadati</taxon>
        <taxon>Pseudomonadota</taxon>
        <taxon>Gammaproteobacteria</taxon>
        <taxon>Alteromonadales</taxon>
        <taxon>Colwelliaceae</taxon>
        <taxon>Thalassotalea</taxon>
    </lineage>
</organism>
<dbReference type="Gene3D" id="1.10.10.10">
    <property type="entry name" value="Winged helix-like DNA-binding domain superfamily/Winged helix DNA-binding domain"/>
    <property type="match status" value="1"/>
</dbReference>
<dbReference type="GO" id="GO:0000160">
    <property type="term" value="P:phosphorelay signal transduction system"/>
    <property type="evidence" value="ECO:0007669"/>
    <property type="project" value="InterPro"/>
</dbReference>
<dbReference type="AlphaFoldDB" id="A0A7Y0LC60"/>
<dbReference type="SUPFAM" id="SSF46894">
    <property type="entry name" value="C-terminal effector domain of the bipartite response regulators"/>
    <property type="match status" value="1"/>
</dbReference>
<dbReference type="PROSITE" id="PS51755">
    <property type="entry name" value="OMPR_PHOB"/>
    <property type="match status" value="1"/>
</dbReference>
<dbReference type="EMBL" id="JABBXH010000003">
    <property type="protein sequence ID" value="NMP31854.1"/>
    <property type="molecule type" value="Genomic_DNA"/>
</dbReference>
<keyword evidence="1 2" id="KW-0238">DNA-binding</keyword>
<dbReference type="InterPro" id="IPR011990">
    <property type="entry name" value="TPR-like_helical_dom_sf"/>
</dbReference>
<dbReference type="SMART" id="SM00862">
    <property type="entry name" value="Trans_reg_C"/>
    <property type="match status" value="1"/>
</dbReference>
<proteinExistence type="predicted"/>
<comment type="caution">
    <text evidence="5">The sequence shown here is derived from an EMBL/GenBank/DDBJ whole genome shotgun (WGS) entry which is preliminary data.</text>
</comment>
<dbReference type="GO" id="GO:0003677">
    <property type="term" value="F:DNA binding"/>
    <property type="evidence" value="ECO:0007669"/>
    <property type="project" value="UniProtKB-UniRule"/>
</dbReference>
<gene>
    <name evidence="5" type="ORF">HII17_09780</name>
</gene>
<keyword evidence="3" id="KW-0472">Membrane</keyword>
<dbReference type="CDD" id="cd00383">
    <property type="entry name" value="trans_reg_C"/>
    <property type="match status" value="1"/>
</dbReference>
<dbReference type="InterPro" id="IPR016032">
    <property type="entry name" value="Sig_transdc_resp-reg_C-effctor"/>
</dbReference>
<dbReference type="GO" id="GO:0006355">
    <property type="term" value="P:regulation of DNA-templated transcription"/>
    <property type="evidence" value="ECO:0007669"/>
    <property type="project" value="InterPro"/>
</dbReference>
<evidence type="ECO:0000256" key="3">
    <source>
        <dbReference type="SAM" id="Phobius"/>
    </source>
</evidence>
<dbReference type="Gene3D" id="1.25.40.10">
    <property type="entry name" value="Tetratricopeptide repeat domain"/>
    <property type="match status" value="1"/>
</dbReference>
<evidence type="ECO:0000256" key="2">
    <source>
        <dbReference type="PROSITE-ProRule" id="PRU01091"/>
    </source>
</evidence>
<dbReference type="Pfam" id="PF00486">
    <property type="entry name" value="Trans_reg_C"/>
    <property type="match status" value="1"/>
</dbReference>
<evidence type="ECO:0000313" key="5">
    <source>
        <dbReference type="EMBL" id="NMP31854.1"/>
    </source>
</evidence>
<feature type="DNA-binding region" description="OmpR/PhoB-type" evidence="2">
    <location>
        <begin position="17"/>
        <end position="116"/>
    </location>
</feature>
<name>A0A7Y0LC60_9GAMM</name>
<feature type="transmembrane region" description="Helical" evidence="3">
    <location>
        <begin position="166"/>
        <end position="185"/>
    </location>
</feature>
<reference evidence="5 6" key="1">
    <citation type="submission" date="2020-04" db="EMBL/GenBank/DDBJ databases">
        <title>Thalassotalea sp. M1531, isolated from the surface of marine red alga.</title>
        <authorList>
            <person name="Pang L."/>
            <person name="Lu D.-C."/>
        </authorList>
    </citation>
    <scope>NUCLEOTIDE SEQUENCE [LARGE SCALE GENOMIC DNA]</scope>
    <source>
        <strain evidence="5 6">M1531</strain>
    </source>
</reference>
<protein>
    <recommendedName>
        <fullName evidence="4">OmpR/PhoB-type domain-containing protein</fullName>
    </recommendedName>
</protein>
<evidence type="ECO:0000256" key="1">
    <source>
        <dbReference type="ARBA" id="ARBA00023125"/>
    </source>
</evidence>
<keyword evidence="3" id="KW-1133">Transmembrane helix</keyword>
<dbReference type="RefSeq" id="WP_169075192.1">
    <property type="nucleotide sequence ID" value="NZ_JABBXH010000003.1"/>
</dbReference>
<dbReference type="InterPro" id="IPR001867">
    <property type="entry name" value="OmpR/PhoB-type_DNA-bd"/>
</dbReference>
<sequence length="663" mass="74826">MDRKVLHQTNKTDNLKSAIYDLGDIVFYAEIGELHLKSSGEQIHIERKVSQVLQCLAISPNQVVTRQTIFDTVWPNMTVSDDSLNRCIAMLRKIFRQHDLNVVIKTHPKVGFHLTIDEIDAPEKNIRSNGLGNQIQTEPSIDGQECMNRPHAPSATKRVKVWPSKLATISFAVVFCLITILSFWLTQPLQVSSSLTAQRIIILPFATKNEGLSNYQPLANAIRRKVANHPYHTTVAESELDNTIHLSNREIGARYSAKFIVSGEIKHSQTRDILQWQLVDAQTGDILLSKQLNLKLQSLMTSSQIVMTDIIATLGNTLYANNTEEHVNYIVESASALFNPAESWQQHRPIITLVAKAVVDIDSESVVALKALARFLTQTMWPLGYQNLPYSNLAIRVLEKAAVISPTDIELYQLLMRIHALQYNWSAASETVALAQSSIANLDHRFDDMQAEMKMISGQASPSLITYFQHAHQNEPLDRYYLLSLTQLYLLSGQHKAAYLAQTNIIQATYNWQFHGIALGQLCIEFGDLNGGKQLVWSGYEYLGVPIQYQSDIEKLYQQKTPDYLALSRLEKATENGEILASTLLFMYGSLGLVDKYYDVALSLIDNYQFNFLSLINLHSEKLIQHPRFPALVKKLGLLEFWQATAFPSYCQNNGKNICLTPT</sequence>
<dbReference type="InterPro" id="IPR036388">
    <property type="entry name" value="WH-like_DNA-bd_sf"/>
</dbReference>